<organism evidence="2">
    <name type="scientific">marine sediment metagenome</name>
    <dbReference type="NCBI Taxonomy" id="412755"/>
    <lineage>
        <taxon>unclassified sequences</taxon>
        <taxon>metagenomes</taxon>
        <taxon>ecological metagenomes</taxon>
    </lineage>
</organism>
<comment type="caution">
    <text evidence="2">The sequence shown here is derived from an EMBL/GenBank/DDBJ whole genome shotgun (WGS) entry which is preliminary data.</text>
</comment>
<accession>X1RWZ3</accession>
<sequence>MFKKVSIKEIKNIRERLESELKFEEDLPYRRREEIKSLICYLNTWLEWKEYRERKHYKEVIESES</sequence>
<reference evidence="2" key="1">
    <citation type="journal article" date="2014" name="Front. Microbiol.">
        <title>High frequency of phylogenetically diverse reductive dehalogenase-homologous genes in deep subseafloor sedimentary metagenomes.</title>
        <authorList>
            <person name="Kawai M."/>
            <person name="Futagami T."/>
            <person name="Toyoda A."/>
            <person name="Takaki Y."/>
            <person name="Nishi S."/>
            <person name="Hori S."/>
            <person name="Arai W."/>
            <person name="Tsubouchi T."/>
            <person name="Morono Y."/>
            <person name="Uchiyama I."/>
            <person name="Ito T."/>
            <person name="Fujiyama A."/>
            <person name="Inagaki F."/>
            <person name="Takami H."/>
        </authorList>
    </citation>
    <scope>NUCLEOTIDE SEQUENCE</scope>
    <source>
        <strain evidence="2">Expedition CK06-06</strain>
    </source>
</reference>
<evidence type="ECO:0000313" key="1">
    <source>
        <dbReference type="EMBL" id="GAH65151.1"/>
    </source>
</evidence>
<gene>
    <name evidence="1" type="ORF">S03H2_40822</name>
    <name evidence="2" type="ORF">S12H4_00133</name>
</gene>
<dbReference type="AlphaFoldDB" id="X1RWZ3"/>
<name>X1RWZ3_9ZZZZ</name>
<proteinExistence type="predicted"/>
<protein>
    <submittedName>
        <fullName evidence="2">Uncharacterized protein</fullName>
    </submittedName>
</protein>
<dbReference type="EMBL" id="BARW01000009">
    <property type="protein sequence ID" value="GAI67705.1"/>
    <property type="molecule type" value="Genomic_DNA"/>
</dbReference>
<evidence type="ECO:0000313" key="2">
    <source>
        <dbReference type="EMBL" id="GAI67705.1"/>
    </source>
</evidence>
<dbReference type="EMBL" id="BARU01025328">
    <property type="protein sequence ID" value="GAH65151.1"/>
    <property type="molecule type" value="Genomic_DNA"/>
</dbReference>